<dbReference type="SUPFAM" id="SSF54368">
    <property type="entry name" value="Glutamine synthetase, N-terminal domain"/>
    <property type="match status" value="1"/>
</dbReference>
<feature type="binding site" evidence="12">
    <location>
        <position position="301"/>
    </location>
    <ligand>
        <name>L-glutamate</name>
        <dbReference type="ChEBI" id="CHEBI:29985"/>
    </ligand>
</feature>
<evidence type="ECO:0000256" key="2">
    <source>
        <dbReference type="ARBA" id="ARBA00009897"/>
    </source>
</evidence>
<dbReference type="SMART" id="SM01230">
    <property type="entry name" value="Gln-synt_C"/>
    <property type="match status" value="1"/>
</dbReference>
<dbReference type="Pfam" id="PF00120">
    <property type="entry name" value="Gln-synt_C"/>
    <property type="match status" value="1"/>
</dbReference>
<evidence type="ECO:0000256" key="6">
    <source>
        <dbReference type="ARBA" id="ARBA00022598"/>
    </source>
</evidence>
<organism evidence="21 22">
    <name type="scientific">Thermobaculum terrenum (strain ATCC BAA-798 / CCMEE 7001 / YNP1)</name>
    <dbReference type="NCBI Taxonomy" id="525904"/>
    <lineage>
        <taxon>Bacteria</taxon>
        <taxon>Bacillati</taxon>
        <taxon>Chloroflexota</taxon>
        <taxon>Chloroflexia</taxon>
        <taxon>Candidatus Thermobaculales</taxon>
        <taxon>Candidatus Thermobaculaceae</taxon>
        <taxon>Thermobaculum</taxon>
    </lineage>
</organism>
<name>D1CBY1_THET1</name>
<evidence type="ECO:0000256" key="1">
    <source>
        <dbReference type="ARBA" id="ARBA00004496"/>
    </source>
</evidence>
<dbReference type="HOGENOM" id="CLU_017290_1_3_0"/>
<feature type="modified residue" description="O-AMP-tyrosine" evidence="15">
    <location>
        <position position="379"/>
    </location>
</feature>
<dbReference type="InterPro" id="IPR036651">
    <property type="entry name" value="Gln_synt_N_sf"/>
</dbReference>
<dbReference type="PANTHER" id="PTHR43785">
    <property type="entry name" value="GAMMA-GLUTAMYLPUTRESCINE SYNTHETASE"/>
    <property type="match status" value="1"/>
</dbReference>
<keyword evidence="8 13" id="KW-0547">Nucleotide-binding</keyword>
<feature type="binding site" evidence="14">
    <location>
        <position position="192"/>
    </location>
    <ligand>
        <name>Mg(2+)</name>
        <dbReference type="ChEBI" id="CHEBI:18420"/>
        <label>1</label>
    </ligand>
</feature>
<dbReference type="EMBL" id="CP001825">
    <property type="protein sequence ID" value="ACZ42296.1"/>
    <property type="molecule type" value="Genomic_DNA"/>
</dbReference>
<evidence type="ECO:0000256" key="3">
    <source>
        <dbReference type="ARBA" id="ARBA00012937"/>
    </source>
</evidence>
<dbReference type="SUPFAM" id="SSF55931">
    <property type="entry name" value="Glutamine synthetase/guanido kinase"/>
    <property type="match status" value="1"/>
</dbReference>
<dbReference type="Proteomes" id="UP000000323">
    <property type="component" value="Chromosome 1"/>
</dbReference>
<evidence type="ECO:0000256" key="7">
    <source>
        <dbReference type="ARBA" id="ARBA00022723"/>
    </source>
</evidence>
<dbReference type="RefSeq" id="WP_012875331.1">
    <property type="nucleotide sequence ID" value="NC_013525.1"/>
</dbReference>
<evidence type="ECO:0000259" key="20">
    <source>
        <dbReference type="PROSITE" id="PS51987"/>
    </source>
</evidence>
<evidence type="ECO:0000256" key="18">
    <source>
        <dbReference type="RuleBase" id="RU004356"/>
    </source>
</evidence>
<feature type="binding site" evidence="14">
    <location>
        <position position="339"/>
    </location>
    <ligand>
        <name>Mg(2+)</name>
        <dbReference type="ChEBI" id="CHEBI:18420"/>
        <label>1</label>
    </ligand>
</feature>
<evidence type="ECO:0000256" key="11">
    <source>
        <dbReference type="ARBA" id="ARBA00049436"/>
    </source>
</evidence>
<feature type="binding site" evidence="14">
    <location>
        <position position="138"/>
    </location>
    <ligand>
        <name>Mg(2+)</name>
        <dbReference type="ChEBI" id="CHEBI:18420"/>
        <label>1</label>
    </ligand>
</feature>
<feature type="binding site" evidence="13">
    <location>
        <position position="187"/>
    </location>
    <ligand>
        <name>ATP</name>
        <dbReference type="ChEBI" id="CHEBI:30616"/>
    </ligand>
</feature>
<dbReference type="FunFam" id="3.30.590.10:FF:000003">
    <property type="entry name" value="Glutamine synthetase 2"/>
    <property type="match status" value="1"/>
</dbReference>
<feature type="binding site" evidence="14">
    <location>
        <position position="248"/>
    </location>
    <ligand>
        <name>Mg(2+)</name>
        <dbReference type="ChEBI" id="CHEBI:18420"/>
        <label>1</label>
    </ligand>
</feature>
<evidence type="ECO:0000256" key="5">
    <source>
        <dbReference type="ARBA" id="ARBA00022490"/>
    </source>
</evidence>
<dbReference type="PROSITE" id="PS51987">
    <property type="entry name" value="GS_CATALYTIC"/>
    <property type="match status" value="1"/>
</dbReference>
<evidence type="ECO:0000256" key="16">
    <source>
        <dbReference type="PROSITE-ProRule" id="PRU01330"/>
    </source>
</evidence>
<protein>
    <recommendedName>
        <fullName evidence="4 18">Glutamine synthetase</fullName>
        <ecNumber evidence="3 18">6.3.1.2</ecNumber>
    </recommendedName>
</protein>
<evidence type="ECO:0000256" key="13">
    <source>
        <dbReference type="PIRSR" id="PIRSR604809-2"/>
    </source>
</evidence>
<keyword evidence="10 14" id="KW-0460">Magnesium</keyword>
<feature type="binding site" evidence="14">
    <location>
        <position position="199"/>
    </location>
    <ligand>
        <name>Mg(2+)</name>
        <dbReference type="ChEBI" id="CHEBI:18420"/>
        <label>1</label>
    </ligand>
</feature>
<evidence type="ECO:0000313" key="22">
    <source>
        <dbReference type="Proteomes" id="UP000000323"/>
    </source>
</evidence>
<feature type="domain" description="GS beta-grasp" evidence="19">
    <location>
        <begin position="21"/>
        <end position="106"/>
    </location>
</feature>
<keyword evidence="15" id="KW-0597">Phosphoprotein</keyword>
<evidence type="ECO:0000313" key="21">
    <source>
        <dbReference type="EMBL" id="ACZ42296.1"/>
    </source>
</evidence>
<dbReference type="EC" id="6.3.1.2" evidence="3 18"/>
<dbReference type="Gene3D" id="3.30.590.10">
    <property type="entry name" value="Glutamine synthetase/guanido kinase, catalytic domain"/>
    <property type="match status" value="1"/>
</dbReference>
<dbReference type="eggNOG" id="COG0174">
    <property type="taxonomic scope" value="Bacteria"/>
</dbReference>
<evidence type="ECO:0000256" key="8">
    <source>
        <dbReference type="ARBA" id="ARBA00022741"/>
    </source>
</evidence>
<dbReference type="Pfam" id="PF03951">
    <property type="entry name" value="Gln-synt_N"/>
    <property type="match status" value="1"/>
</dbReference>
<dbReference type="GO" id="GO:0005737">
    <property type="term" value="C:cytoplasm"/>
    <property type="evidence" value="ECO:0007669"/>
    <property type="project" value="UniProtKB-SubCell"/>
</dbReference>
<accession>D1CBY1</accession>
<proteinExistence type="inferred from homology"/>
<evidence type="ECO:0000256" key="14">
    <source>
        <dbReference type="PIRSR" id="PIRSR604809-3"/>
    </source>
</evidence>
<comment type="cofactor">
    <cofactor evidence="14">
        <name>Mg(2+)</name>
        <dbReference type="ChEBI" id="CHEBI:18420"/>
    </cofactor>
    <text evidence="14">Binds 2 Mg(2+) ions per subunit.</text>
</comment>
<dbReference type="InterPro" id="IPR014746">
    <property type="entry name" value="Gln_synth/guanido_kin_cat_dom"/>
</dbReference>
<dbReference type="PROSITE" id="PS51986">
    <property type="entry name" value="GS_BETA_GRASP"/>
    <property type="match status" value="1"/>
</dbReference>
<evidence type="ECO:0000259" key="19">
    <source>
        <dbReference type="PROSITE" id="PS51986"/>
    </source>
</evidence>
<evidence type="ECO:0000256" key="17">
    <source>
        <dbReference type="RuleBase" id="RU000384"/>
    </source>
</evidence>
<feature type="binding site" evidence="14">
    <location>
        <position position="136"/>
    </location>
    <ligand>
        <name>Mg(2+)</name>
        <dbReference type="ChEBI" id="CHEBI:18420"/>
        <label>1</label>
    </ligand>
</feature>
<feature type="binding site" evidence="13">
    <location>
        <position position="334"/>
    </location>
    <ligand>
        <name>ATP</name>
        <dbReference type="ChEBI" id="CHEBI:30616"/>
    </ligand>
</feature>
<dbReference type="InterPro" id="IPR008147">
    <property type="entry name" value="Gln_synt_N"/>
</dbReference>
<comment type="subcellular location">
    <subcellularLocation>
        <location evidence="1">Cytoplasm</location>
    </subcellularLocation>
</comment>
<dbReference type="OrthoDB" id="9807095at2"/>
<dbReference type="InterPro" id="IPR004809">
    <property type="entry name" value="Gln_synth_I"/>
</dbReference>
<dbReference type="Gene3D" id="3.10.20.70">
    <property type="entry name" value="Glutamine synthetase, N-terminal domain"/>
    <property type="match status" value="1"/>
</dbReference>
<comment type="similarity">
    <text evidence="2 16 17">Belongs to the glutamine synthetase family.</text>
</comment>
<dbReference type="GO" id="GO:0006542">
    <property type="term" value="P:glutamine biosynthetic process"/>
    <property type="evidence" value="ECO:0007669"/>
    <property type="project" value="InterPro"/>
</dbReference>
<keyword evidence="7 14" id="KW-0479">Metal-binding</keyword>
<keyword evidence="22" id="KW-1185">Reference proteome</keyword>
<keyword evidence="5" id="KW-0963">Cytoplasm</keyword>
<reference evidence="22" key="1">
    <citation type="journal article" date="2010" name="Stand. Genomic Sci.">
        <title>Complete genome sequence of 'Thermobaculum terrenum' type strain (YNP1).</title>
        <authorList>
            <person name="Kiss H."/>
            <person name="Cleland D."/>
            <person name="Lapidus A."/>
            <person name="Lucas S."/>
            <person name="Glavina Del Rio T."/>
            <person name="Nolan M."/>
            <person name="Tice H."/>
            <person name="Han C."/>
            <person name="Goodwin L."/>
            <person name="Pitluck S."/>
            <person name="Liolios K."/>
            <person name="Ivanova N."/>
            <person name="Mavromatis K."/>
            <person name="Ovchinnikova G."/>
            <person name="Pati A."/>
            <person name="Chen A."/>
            <person name="Palaniappan K."/>
            <person name="Land M."/>
            <person name="Hauser L."/>
            <person name="Chang Y."/>
            <person name="Jeffries C."/>
            <person name="Lu M."/>
            <person name="Brettin T."/>
            <person name="Detter J."/>
            <person name="Goker M."/>
            <person name="Tindall B."/>
            <person name="Beck B."/>
            <person name="McDermott T."/>
            <person name="Woyke T."/>
            <person name="Bristow J."/>
            <person name="Eisen J."/>
            <person name="Markowitz V."/>
            <person name="Hugenholtz P."/>
            <person name="Kyrpides N."/>
            <person name="Klenk H."/>
            <person name="Cheng J."/>
        </authorList>
    </citation>
    <scope>NUCLEOTIDE SEQUENCE [LARGE SCALE GENOMIC DNA]</scope>
    <source>
        <strain evidence="22">ATCC BAA-798 / YNP1</strain>
    </source>
</reference>
<sequence length="450" mass="50654">MALVDVQPDVLQRVKETIERENIKFINLQFTDIIGMVKSVTIPVSQFEDCVEHGKWFDGSSIEGFARIAESDMLLVPDLETFRVIPWERGENAGARIICWVREPNGSEFPGDPRAALKRVVEEAKALGYDFMTGPELEFFLFKLSDLEKTEVLPHDKGGYFDLTTDLAYDVRKDMVNALEDIGIKVETSHHEVAPGQHEIDFQYDAAIPTADAAVTLKYTLKAIAERHGLHCTFMPKPIYGVNGSGMHTHQSLFKDGENAFADPSDTYGLSKIAKHFIAGQLAHARAMIAVLAPTVNSYKRLVPGYEAPVYLSWARVNRSALIRVPKVSKGQLKATRVELRCPDPSANPYLAFAVMLKAGLDGIKRELEPPDPVEENLYLFDEHMLAKHGVGTLPGSLGEAIEELKKDEVIQDALGEHIYERFIEAKQIEWEEYSKYVTKWEIDRYLPIY</sequence>
<feature type="domain" description="GS catalytic" evidence="20">
    <location>
        <begin position="113"/>
        <end position="450"/>
    </location>
</feature>
<dbReference type="KEGG" id="ttr:Tter_1389"/>
<dbReference type="AlphaFoldDB" id="D1CBY1"/>
<evidence type="ECO:0000256" key="15">
    <source>
        <dbReference type="PIRSR" id="PIRSR604809-50"/>
    </source>
</evidence>
<feature type="binding site" evidence="12">
    <location>
        <position position="341"/>
    </location>
    <ligand>
        <name>L-glutamate</name>
        <dbReference type="ChEBI" id="CHEBI:29985"/>
    </ligand>
</feature>
<dbReference type="GO" id="GO:0046872">
    <property type="term" value="F:metal ion binding"/>
    <property type="evidence" value="ECO:0007669"/>
    <property type="project" value="UniProtKB-KW"/>
</dbReference>
<dbReference type="InterPro" id="IPR027303">
    <property type="entry name" value="Gln_synth_gly_rich_site"/>
</dbReference>
<dbReference type="NCBIfam" id="TIGR00653">
    <property type="entry name" value="GlnA"/>
    <property type="match status" value="1"/>
</dbReference>
<evidence type="ECO:0000256" key="12">
    <source>
        <dbReference type="PIRSR" id="PIRSR604809-1"/>
    </source>
</evidence>
<dbReference type="GO" id="GO:0004356">
    <property type="term" value="F:glutamine synthetase activity"/>
    <property type="evidence" value="ECO:0007669"/>
    <property type="project" value="UniProtKB-EC"/>
</dbReference>
<feature type="binding site" evidence="13">
    <location>
        <position position="319"/>
    </location>
    <ligand>
        <name>ATP</name>
        <dbReference type="ChEBI" id="CHEBI:30616"/>
    </ligand>
</feature>
<dbReference type="STRING" id="525904.Tter_1389"/>
<keyword evidence="9 13" id="KW-0067">ATP-binding</keyword>
<gene>
    <name evidence="21" type="ordered locus">Tter_1389</name>
</gene>
<feature type="binding site" evidence="12">
    <location>
        <position position="307"/>
    </location>
    <ligand>
        <name>L-glutamate</name>
        <dbReference type="ChEBI" id="CHEBI:29985"/>
    </ligand>
</feature>
<dbReference type="PROSITE" id="PS00180">
    <property type="entry name" value="GLNA_1"/>
    <property type="match status" value="1"/>
</dbReference>
<evidence type="ECO:0000256" key="10">
    <source>
        <dbReference type="ARBA" id="ARBA00022842"/>
    </source>
</evidence>
<comment type="catalytic activity">
    <reaction evidence="11 18">
        <text>L-glutamate + NH4(+) + ATP = L-glutamine + ADP + phosphate + H(+)</text>
        <dbReference type="Rhea" id="RHEA:16169"/>
        <dbReference type="ChEBI" id="CHEBI:15378"/>
        <dbReference type="ChEBI" id="CHEBI:28938"/>
        <dbReference type="ChEBI" id="CHEBI:29985"/>
        <dbReference type="ChEBI" id="CHEBI:30616"/>
        <dbReference type="ChEBI" id="CHEBI:43474"/>
        <dbReference type="ChEBI" id="CHEBI:58359"/>
        <dbReference type="ChEBI" id="CHEBI:456216"/>
        <dbReference type="EC" id="6.3.1.2"/>
    </reaction>
</comment>
<dbReference type="PROSITE" id="PS00181">
    <property type="entry name" value="GLNA_ATP"/>
    <property type="match status" value="1"/>
</dbReference>
<feature type="binding site" evidence="13">
    <location>
        <begin position="250"/>
        <end position="252"/>
    </location>
    <ligand>
        <name>ATP</name>
        <dbReference type="ChEBI" id="CHEBI:30616"/>
    </ligand>
</feature>
<dbReference type="GO" id="GO:0005524">
    <property type="term" value="F:ATP binding"/>
    <property type="evidence" value="ECO:0007669"/>
    <property type="project" value="UniProtKB-KW"/>
</dbReference>
<dbReference type="InterPro" id="IPR027302">
    <property type="entry name" value="Gln_synth_N_conserv_site"/>
</dbReference>
<keyword evidence="6 18" id="KW-0436">Ligase</keyword>
<feature type="binding site" evidence="13">
    <location>
        <begin position="202"/>
        <end position="204"/>
    </location>
    <ligand>
        <name>ATP</name>
        <dbReference type="ChEBI" id="CHEBI:30616"/>
    </ligand>
</feature>
<dbReference type="InterPro" id="IPR008146">
    <property type="entry name" value="Gln_synth_cat_dom"/>
</dbReference>
<evidence type="ECO:0000256" key="4">
    <source>
        <dbReference type="ARBA" id="ARBA00021364"/>
    </source>
</evidence>
<feature type="binding site" evidence="12">
    <location>
        <position position="319"/>
    </location>
    <ligand>
        <name>L-glutamate</name>
        <dbReference type="ChEBI" id="CHEBI:29985"/>
    </ligand>
</feature>
<evidence type="ECO:0000256" key="9">
    <source>
        <dbReference type="ARBA" id="ARBA00022840"/>
    </source>
</evidence>
<dbReference type="PANTHER" id="PTHR43785:SF12">
    <property type="entry name" value="TYPE-1 GLUTAMINE SYNTHETASE 2"/>
    <property type="match status" value="1"/>
</dbReference>
<feature type="binding site" evidence="12">
    <location>
        <begin position="243"/>
        <end position="244"/>
    </location>
    <ligand>
        <name>L-glutamate</name>
        <dbReference type="ChEBI" id="CHEBI:29985"/>
    </ligand>
</feature>